<dbReference type="PROSITE" id="PS50878">
    <property type="entry name" value="RT_POL"/>
    <property type="match status" value="1"/>
</dbReference>
<dbReference type="SUPFAM" id="SSF56672">
    <property type="entry name" value="DNA/RNA polymerases"/>
    <property type="match status" value="1"/>
</dbReference>
<accession>A0AA38TG73</accession>
<sequence>MLVKKWKVLEEKHVAMVKQRAKLKWAKEGDENSKLFHAACKLRERRNRIQGLNIQGVWSEKPEDVKKFVFEFFKDKFSMKVKLGAKLSTNKAKRISEEEAFRLERRFTEEEVWNALNDCGNNKSPGPDGFTMGFLKKFWSIIKGDLMAALHWFWEKEDLSIGCNSSFVTLIPKNTSPIGLNDFRPISLVGILYKVLTKVLAERMKSVLENVISNVQSAFLKGRSVLDGVLVANETVSYLKRLKKKCLIFKVDFEKGYDSVSWEFLLDMLEKMGFGQKWRNWILKSLNFGEWIPTEEFSMENGIRQGDPLAPFLFLVVAEGLHIMVEEAIDKGLFKGLKVGNGGVVLSHLQYADDVIFFGECEAENIVNLTKLLKCFHEVSGLKVNINKCNIFGIGVPDDEVLGWTRVIGCGSGSLPFTYLGLPVGASMKKVSHWEKVIIKFKNKLSSWKAKWLSFGGRLSLVKSVLSSLPLYYFSFFHAPGGCSGGSDDTKRGRAWVKWDKVLDSFEWGGLNVGGLREMNWSLIRKWWWRFFKDRGSLWCNIIQSIYGEKGGLELGRGGECRGSSVWRSIINMGRVIDGTGCAFSRSFGKLVGNGGSTLFWEDRWVGGEVLKESFPRLYNLENCKGALVSDRGNMVGSEWVWKWNWRRLPFGREVSELEELIKRIENFKPVSEWDDKLTWSLDPQGGFSVKMLRSILGEKRSRSREGRGRVEPTRWVKSIPAKINVLNSKDSRVELDKYGIDLDSILCSRCNQEVESVHHALIACEKINNMWSLVGRWWNLDISSITSLDDLLSLAVRCGYSSKVAARWEATVRCFAYMIWSDRNKRIFNNLTGDLCDNLVQFQRRSFEWLSQRNKDFLKDWRVWLSDPSAYWGSKKLANFKILYINGIEYDREEYTNTRTSDQRSVSLVVRLGHYIVVNLSSSPGGRILEIPKDSANQKAPKLSKIENRNES</sequence>
<dbReference type="CDD" id="cd01650">
    <property type="entry name" value="RT_nLTR_like"/>
    <property type="match status" value="1"/>
</dbReference>
<dbReference type="Proteomes" id="UP001172457">
    <property type="component" value="Chromosome 3"/>
</dbReference>
<name>A0AA38TG73_9ASTR</name>
<dbReference type="PANTHER" id="PTHR33116">
    <property type="entry name" value="REVERSE TRANSCRIPTASE ZINC-BINDING DOMAIN-CONTAINING PROTEIN-RELATED-RELATED"/>
    <property type="match status" value="1"/>
</dbReference>
<feature type="domain" description="Reverse transcriptase" evidence="2">
    <location>
        <begin position="152"/>
        <end position="424"/>
    </location>
</feature>
<evidence type="ECO:0000313" key="3">
    <source>
        <dbReference type="EMBL" id="KAJ9556398.1"/>
    </source>
</evidence>
<proteinExistence type="predicted"/>
<gene>
    <name evidence="3" type="ORF">OSB04_011012</name>
</gene>
<evidence type="ECO:0000313" key="4">
    <source>
        <dbReference type="Proteomes" id="UP001172457"/>
    </source>
</evidence>
<feature type="region of interest" description="Disordered" evidence="1">
    <location>
        <begin position="932"/>
        <end position="953"/>
    </location>
</feature>
<organism evidence="3 4">
    <name type="scientific">Centaurea solstitialis</name>
    <name type="common">yellow star-thistle</name>
    <dbReference type="NCBI Taxonomy" id="347529"/>
    <lineage>
        <taxon>Eukaryota</taxon>
        <taxon>Viridiplantae</taxon>
        <taxon>Streptophyta</taxon>
        <taxon>Embryophyta</taxon>
        <taxon>Tracheophyta</taxon>
        <taxon>Spermatophyta</taxon>
        <taxon>Magnoliopsida</taxon>
        <taxon>eudicotyledons</taxon>
        <taxon>Gunneridae</taxon>
        <taxon>Pentapetalae</taxon>
        <taxon>asterids</taxon>
        <taxon>campanulids</taxon>
        <taxon>Asterales</taxon>
        <taxon>Asteraceae</taxon>
        <taxon>Carduoideae</taxon>
        <taxon>Cardueae</taxon>
        <taxon>Centaureinae</taxon>
        <taxon>Centaurea</taxon>
    </lineage>
</organism>
<dbReference type="InterPro" id="IPR000477">
    <property type="entry name" value="RT_dom"/>
</dbReference>
<evidence type="ECO:0000259" key="2">
    <source>
        <dbReference type="PROSITE" id="PS50878"/>
    </source>
</evidence>
<dbReference type="InterPro" id="IPR043502">
    <property type="entry name" value="DNA/RNA_pol_sf"/>
</dbReference>
<comment type="caution">
    <text evidence="3">The sequence shown here is derived from an EMBL/GenBank/DDBJ whole genome shotgun (WGS) entry which is preliminary data.</text>
</comment>
<dbReference type="AlphaFoldDB" id="A0AA38TG73"/>
<dbReference type="PANTHER" id="PTHR33116:SF77">
    <property type="entry name" value="RNA-DIRECTED DNA POLYMERASE"/>
    <property type="match status" value="1"/>
</dbReference>
<evidence type="ECO:0000256" key="1">
    <source>
        <dbReference type="SAM" id="MobiDB-lite"/>
    </source>
</evidence>
<keyword evidence="4" id="KW-1185">Reference proteome</keyword>
<dbReference type="EMBL" id="JARYMX010000003">
    <property type="protein sequence ID" value="KAJ9556398.1"/>
    <property type="molecule type" value="Genomic_DNA"/>
</dbReference>
<dbReference type="Pfam" id="PF00078">
    <property type="entry name" value="RVT_1"/>
    <property type="match status" value="1"/>
</dbReference>
<reference evidence="3" key="1">
    <citation type="submission" date="2023-03" db="EMBL/GenBank/DDBJ databases">
        <title>Chromosome-scale reference genome and RAD-based genetic map of yellow starthistle (Centaurea solstitialis) reveal putative structural variation and QTLs associated with invader traits.</title>
        <authorList>
            <person name="Reatini B."/>
            <person name="Cang F.A."/>
            <person name="Jiang Q."/>
            <person name="Mckibben M.T.W."/>
            <person name="Barker M.S."/>
            <person name="Rieseberg L.H."/>
            <person name="Dlugosch K.M."/>
        </authorList>
    </citation>
    <scope>NUCLEOTIDE SEQUENCE</scope>
    <source>
        <strain evidence="3">CAN-66</strain>
        <tissue evidence="3">Leaf</tissue>
    </source>
</reference>
<protein>
    <recommendedName>
        <fullName evidence="2">Reverse transcriptase domain-containing protein</fullName>
    </recommendedName>
</protein>